<dbReference type="EMBL" id="RSEC01000007">
    <property type="protein sequence ID" value="RSD25984.1"/>
    <property type="molecule type" value="Genomic_DNA"/>
</dbReference>
<dbReference type="InterPro" id="IPR032687">
    <property type="entry name" value="AraC-type_N"/>
</dbReference>
<sequence>MAELAAPAVGDWDFPRGTASIELMTRFAAERGLPAEKLLAATTLSPDLLTDAGVQVDARQELAVVRALVELDGSDATALELGSRYRVTTFGIFGFACISSPTLRDAMLFALRYFDLSFAFCIPRVTLESDRLTLELDDTRVPADVARFLVLRDLAAIFTVMRDLLPEIALDDLSFRHPEAAVDAYVTTFGVRPRFDAEACRATLDPALLTLPLPQANDQTVALCAAQCEALVARRRERSGISQQVRERLVRLGGVDAGMDEIARQLTLSTRTLRRRLTEAGTSYRALVDEVRHTLAEELLDTGVLSVEDVAYRLGYAEASSFIYAFKRWTGMTPAAFARRFRAARQAPPGRSASAGSGSNR</sequence>
<gene>
    <name evidence="5" type="ORF">EIY87_00765</name>
</gene>
<dbReference type="SMART" id="SM00342">
    <property type="entry name" value="HTH_ARAC"/>
    <property type="match status" value="1"/>
</dbReference>
<dbReference type="PANTHER" id="PTHR47894">
    <property type="entry name" value="HTH-TYPE TRANSCRIPTIONAL REGULATOR GADX"/>
    <property type="match status" value="1"/>
</dbReference>
<keyword evidence="6" id="KW-1185">Reference proteome</keyword>
<dbReference type="SUPFAM" id="SSF46689">
    <property type="entry name" value="Homeodomain-like"/>
    <property type="match status" value="1"/>
</dbReference>
<dbReference type="PROSITE" id="PS01124">
    <property type="entry name" value="HTH_ARAC_FAMILY_2"/>
    <property type="match status" value="1"/>
</dbReference>
<dbReference type="GO" id="GO:0005829">
    <property type="term" value="C:cytosol"/>
    <property type="evidence" value="ECO:0007669"/>
    <property type="project" value="TreeGrafter"/>
</dbReference>
<keyword evidence="3" id="KW-0804">Transcription</keyword>
<proteinExistence type="predicted"/>
<evidence type="ECO:0000256" key="3">
    <source>
        <dbReference type="ARBA" id="ARBA00023163"/>
    </source>
</evidence>
<keyword evidence="2" id="KW-0238">DNA-binding</keyword>
<name>A0A3R9EZZ0_9PSEU</name>
<dbReference type="Pfam" id="PF12625">
    <property type="entry name" value="Arabinose_bd"/>
    <property type="match status" value="1"/>
</dbReference>
<evidence type="ECO:0000259" key="4">
    <source>
        <dbReference type="PROSITE" id="PS01124"/>
    </source>
</evidence>
<dbReference type="RefSeq" id="WP_125305680.1">
    <property type="nucleotide sequence ID" value="NZ_RSEC01000007.1"/>
</dbReference>
<dbReference type="OrthoDB" id="5241536at2"/>
<dbReference type="GO" id="GO:0003700">
    <property type="term" value="F:DNA-binding transcription factor activity"/>
    <property type="evidence" value="ECO:0007669"/>
    <property type="project" value="InterPro"/>
</dbReference>
<dbReference type="Pfam" id="PF12833">
    <property type="entry name" value="HTH_18"/>
    <property type="match status" value="1"/>
</dbReference>
<evidence type="ECO:0000256" key="1">
    <source>
        <dbReference type="ARBA" id="ARBA00023015"/>
    </source>
</evidence>
<dbReference type="PRINTS" id="PR00032">
    <property type="entry name" value="HTHARAC"/>
</dbReference>
<evidence type="ECO:0000256" key="2">
    <source>
        <dbReference type="ARBA" id="ARBA00023125"/>
    </source>
</evidence>
<comment type="caution">
    <text evidence="5">The sequence shown here is derived from an EMBL/GenBank/DDBJ whole genome shotgun (WGS) entry which is preliminary data.</text>
</comment>
<evidence type="ECO:0000313" key="6">
    <source>
        <dbReference type="Proteomes" id="UP000267081"/>
    </source>
</evidence>
<dbReference type="InterPro" id="IPR009057">
    <property type="entry name" value="Homeodomain-like_sf"/>
</dbReference>
<dbReference type="InterPro" id="IPR018060">
    <property type="entry name" value="HTH_AraC"/>
</dbReference>
<dbReference type="InterPro" id="IPR020449">
    <property type="entry name" value="Tscrpt_reg_AraC-type_HTH"/>
</dbReference>
<organism evidence="5 6">
    <name type="scientific">Amycolatopsis eburnea</name>
    <dbReference type="NCBI Taxonomy" id="2267691"/>
    <lineage>
        <taxon>Bacteria</taxon>
        <taxon>Bacillati</taxon>
        <taxon>Actinomycetota</taxon>
        <taxon>Actinomycetes</taxon>
        <taxon>Pseudonocardiales</taxon>
        <taxon>Pseudonocardiaceae</taxon>
        <taxon>Amycolatopsis</taxon>
    </lineage>
</organism>
<feature type="domain" description="HTH araC/xylS-type" evidence="4">
    <location>
        <begin position="239"/>
        <end position="340"/>
    </location>
</feature>
<dbReference type="Proteomes" id="UP000267081">
    <property type="component" value="Unassembled WGS sequence"/>
</dbReference>
<keyword evidence="1" id="KW-0805">Transcription regulation</keyword>
<dbReference type="Gene3D" id="1.10.10.60">
    <property type="entry name" value="Homeodomain-like"/>
    <property type="match status" value="1"/>
</dbReference>
<dbReference type="AlphaFoldDB" id="A0A3R9EZZ0"/>
<protein>
    <submittedName>
        <fullName evidence="5">AraC family transcriptional regulator</fullName>
    </submittedName>
</protein>
<dbReference type="PANTHER" id="PTHR47894:SF1">
    <property type="entry name" value="HTH-TYPE TRANSCRIPTIONAL REGULATOR VQSM"/>
    <property type="match status" value="1"/>
</dbReference>
<evidence type="ECO:0000313" key="5">
    <source>
        <dbReference type="EMBL" id="RSD25984.1"/>
    </source>
</evidence>
<accession>A0A3R9EZZ0</accession>
<reference evidence="5 6" key="1">
    <citation type="submission" date="2018-12" db="EMBL/GenBank/DDBJ databases">
        <title>Amycolatopsis eburnea sp. nov. actinomycete associate with arbuscular mycorrhiza fungal spore.</title>
        <authorList>
            <person name="Lumyong S."/>
            <person name="Chaiya L."/>
        </authorList>
    </citation>
    <scope>NUCLEOTIDE SEQUENCE [LARGE SCALE GENOMIC DNA]</scope>
    <source>
        <strain evidence="5 6">GLM-1</strain>
    </source>
</reference>
<dbReference type="GO" id="GO:0000976">
    <property type="term" value="F:transcription cis-regulatory region binding"/>
    <property type="evidence" value="ECO:0007669"/>
    <property type="project" value="TreeGrafter"/>
</dbReference>